<feature type="domain" description="Aminotransferase class V" evidence="2">
    <location>
        <begin position="63"/>
        <end position="302"/>
    </location>
</feature>
<dbReference type="InterPro" id="IPR000192">
    <property type="entry name" value="Aminotrans_V_dom"/>
</dbReference>
<accession>A0ABQ6JQB9</accession>
<dbReference type="Proteomes" id="UP001157069">
    <property type="component" value="Unassembled WGS sequence"/>
</dbReference>
<keyword evidence="1" id="KW-0663">Pyridoxal phosphate</keyword>
<dbReference type="SUPFAM" id="SSF53383">
    <property type="entry name" value="PLP-dependent transferases"/>
    <property type="match status" value="1"/>
</dbReference>
<dbReference type="PANTHER" id="PTHR43092:SF2">
    <property type="entry name" value="HERCYNYLCYSTEINE SULFOXIDE LYASE"/>
    <property type="match status" value="1"/>
</dbReference>
<dbReference type="InterPro" id="IPR015424">
    <property type="entry name" value="PyrdxlP-dep_Trfase"/>
</dbReference>
<dbReference type="Pfam" id="PF00266">
    <property type="entry name" value="Aminotran_5"/>
    <property type="match status" value="1"/>
</dbReference>
<dbReference type="PANTHER" id="PTHR43092">
    <property type="entry name" value="L-CYSTEINE DESULFHYDRASE"/>
    <property type="match status" value="1"/>
</dbReference>
<dbReference type="InterPro" id="IPR015421">
    <property type="entry name" value="PyrdxlP-dep_Trfase_major"/>
</dbReference>
<proteinExistence type="predicted"/>
<protein>
    <submittedName>
        <fullName evidence="3">Isopenicillin-N epimerase</fullName>
    </submittedName>
</protein>
<evidence type="ECO:0000313" key="3">
    <source>
        <dbReference type="EMBL" id="GMA90463.1"/>
    </source>
</evidence>
<gene>
    <name evidence="3" type="primary">cefD</name>
    <name evidence="3" type="ORF">GCM10025869_09920</name>
</gene>
<dbReference type="Gene3D" id="3.90.1150.10">
    <property type="entry name" value="Aspartate Aminotransferase, domain 1"/>
    <property type="match status" value="1"/>
</dbReference>
<evidence type="ECO:0000313" key="4">
    <source>
        <dbReference type="Proteomes" id="UP001157069"/>
    </source>
</evidence>
<sequence>MSTEAPRELTTRSGRPAAELWALDSRVVHLNHGSYGAAPRATVEHRAALLAQVDANPLRWHLEVQPRREHARRSVAEFLGAAPQRLAFVPSASAGTTAVLRAFANEEIVVTDHAYGALAKHVELEAARSGARVVTAHVPLEADAEAAMHAILGAVGPKTRMLVLDHVTSATARRMPVDAVAAAARERGITVLVDAAHAPGMLEVPAGQTGHAWIGNLHKWACGVRGSAVTVLDPETAARVRPPIESWASDAAYPQNFDEQGTADSTSYLASAVGIEMLEAELGWDRIRAFQRELLAYGQQLIVDAFARLTGEDHRVAVGMPAPSMALVALPAGLRERPEAAGALRQRIADELGFETQIAGWGGVARLRLSAHAYSTAEHFERFADRAVPTLVRWARDGRVV</sequence>
<name>A0ABQ6JQB9_9MICO</name>
<dbReference type="InterPro" id="IPR015422">
    <property type="entry name" value="PyrdxlP-dep_Trfase_small"/>
</dbReference>
<evidence type="ECO:0000259" key="2">
    <source>
        <dbReference type="Pfam" id="PF00266"/>
    </source>
</evidence>
<evidence type="ECO:0000256" key="1">
    <source>
        <dbReference type="ARBA" id="ARBA00022898"/>
    </source>
</evidence>
<dbReference type="Gene3D" id="3.40.640.10">
    <property type="entry name" value="Type I PLP-dependent aspartate aminotransferase-like (Major domain)"/>
    <property type="match status" value="1"/>
</dbReference>
<organism evidence="3 4">
    <name type="scientific">Homoserinibacter gongjuensis</name>
    <dbReference type="NCBI Taxonomy" id="1162968"/>
    <lineage>
        <taxon>Bacteria</taxon>
        <taxon>Bacillati</taxon>
        <taxon>Actinomycetota</taxon>
        <taxon>Actinomycetes</taxon>
        <taxon>Micrococcales</taxon>
        <taxon>Microbacteriaceae</taxon>
        <taxon>Homoserinibacter</taxon>
    </lineage>
</organism>
<keyword evidence="4" id="KW-1185">Reference proteome</keyword>
<comment type="caution">
    <text evidence="3">The sequence shown here is derived from an EMBL/GenBank/DDBJ whole genome shotgun (WGS) entry which is preliminary data.</text>
</comment>
<dbReference type="EMBL" id="BSVA01000001">
    <property type="protein sequence ID" value="GMA90463.1"/>
    <property type="molecule type" value="Genomic_DNA"/>
</dbReference>
<reference evidence="4" key="1">
    <citation type="journal article" date="2019" name="Int. J. Syst. Evol. Microbiol.">
        <title>The Global Catalogue of Microorganisms (GCM) 10K type strain sequencing project: providing services to taxonomists for standard genome sequencing and annotation.</title>
        <authorList>
            <consortium name="The Broad Institute Genomics Platform"/>
            <consortium name="The Broad Institute Genome Sequencing Center for Infectious Disease"/>
            <person name="Wu L."/>
            <person name="Ma J."/>
        </authorList>
    </citation>
    <scope>NUCLEOTIDE SEQUENCE [LARGE SCALE GENOMIC DNA]</scope>
    <source>
        <strain evidence="4">NBRC 108755</strain>
    </source>
</reference>